<keyword evidence="4 8" id="KW-0812">Transmembrane</keyword>
<proteinExistence type="inferred from homology"/>
<feature type="transmembrane region" description="Helical" evidence="8">
    <location>
        <begin position="428"/>
        <end position="449"/>
    </location>
</feature>
<evidence type="ECO:0000256" key="8">
    <source>
        <dbReference type="SAM" id="Phobius"/>
    </source>
</evidence>
<dbReference type="Proteomes" id="UP000077521">
    <property type="component" value="Unassembled WGS sequence"/>
</dbReference>
<evidence type="ECO:0008006" key="11">
    <source>
        <dbReference type="Google" id="ProtNLM"/>
    </source>
</evidence>
<evidence type="ECO:0000256" key="4">
    <source>
        <dbReference type="ARBA" id="ARBA00022692"/>
    </source>
</evidence>
<dbReference type="GO" id="GO:0005886">
    <property type="term" value="C:plasma membrane"/>
    <property type="evidence" value="ECO:0007669"/>
    <property type="project" value="UniProtKB-SubCell"/>
</dbReference>
<feature type="transmembrane region" description="Helical" evidence="8">
    <location>
        <begin position="118"/>
        <end position="139"/>
    </location>
</feature>
<evidence type="ECO:0000256" key="7">
    <source>
        <dbReference type="SAM" id="MobiDB-lite"/>
    </source>
</evidence>
<dbReference type="PANTHER" id="PTHR33567:SF3">
    <property type="entry name" value="CHROMATE ION TRANSPORTER (EUROFUNG)"/>
    <property type="match status" value="1"/>
</dbReference>
<comment type="similarity">
    <text evidence="2">Belongs to the chromate ion transporter (CHR) (TC 2.A.51) family.</text>
</comment>
<dbReference type="GO" id="GO:0015109">
    <property type="term" value="F:chromate transmembrane transporter activity"/>
    <property type="evidence" value="ECO:0007669"/>
    <property type="project" value="InterPro"/>
</dbReference>
<feature type="transmembrane region" description="Helical" evidence="8">
    <location>
        <begin position="511"/>
        <end position="527"/>
    </location>
</feature>
<keyword evidence="3" id="KW-1003">Cell membrane</keyword>
<feature type="transmembrane region" description="Helical" evidence="8">
    <location>
        <begin position="20"/>
        <end position="42"/>
    </location>
</feature>
<evidence type="ECO:0000256" key="2">
    <source>
        <dbReference type="ARBA" id="ARBA00005262"/>
    </source>
</evidence>
<keyword evidence="5 8" id="KW-1133">Transmembrane helix</keyword>
<feature type="transmembrane region" description="Helical" evidence="8">
    <location>
        <begin position="469"/>
        <end position="491"/>
    </location>
</feature>
<reference evidence="9" key="2">
    <citation type="journal article" date="2019" name="IMA Fungus">
        <title>Genome sequencing and comparison of five Tilletia species to identify candidate genes for the detection of regulated species infecting wheat.</title>
        <authorList>
            <person name="Nguyen H.D.T."/>
            <person name="Sultana T."/>
            <person name="Kesanakurti P."/>
            <person name="Hambleton S."/>
        </authorList>
    </citation>
    <scope>NUCLEOTIDE SEQUENCE</scope>
    <source>
        <strain evidence="9">DAOMC 236416</strain>
    </source>
</reference>
<feature type="transmembrane region" description="Helical" evidence="8">
    <location>
        <begin position="397"/>
        <end position="422"/>
    </location>
</feature>
<sequence length="551" mass="58269">MATLGRRSLTVRLAETASHYWYLGFTSFGGPGVHVVILKKLFVEKLKWIDMTTYLDLFTLGNALPGPGSTQLAFSIALVRNGTLPALLAFLLWSLPGALGMAALGVGVRRMPDTLPDIVLALLSGLNAAAVGLIALAAYQLSLNCITDSLTRLVLVASASFGICYHAPWMYPVLIVVGGLLTLLFDNRHLALNPIKKSLQKRSDRSKRNASFPSVPGTTPGGDGNTPDIELTALPQHGGSENVRPGSPGNMSTKSGTSTRQRHVGAGSSVGTPAAVDTTQSPPAGSMAGPLSPPGSPTVRPAVDSRPGQAQDEAEAEAEAKFMVLPYKAAFGLLFFFVAFVVTILVVRANLDFVPRSYDFFTNMVIAGLIIFGGGPVVIPLLRSYVVQTGWISDRDFLIGFAILQAFPGPNFNFAVFCGVLAVNTNPALGAFLGWLGIFSPGIILKLAVLPVYSSFRKHQSVRSTLRGLNAAASGLVFSATYQLFIVGYIYQSASGSRDQRTMSGSLTTDPFWTVVVAGSFVASQFFSSPPWLSIAGGAVAGLAWYGVQTS</sequence>
<feature type="transmembrane region" description="Helical" evidence="8">
    <location>
        <begin position="84"/>
        <end position="106"/>
    </location>
</feature>
<reference evidence="9" key="1">
    <citation type="submission" date="2016-04" db="EMBL/GenBank/DDBJ databases">
        <authorList>
            <person name="Nguyen H.D."/>
            <person name="Samba Siva P."/>
            <person name="Cullis J."/>
            <person name="Levesque C.A."/>
            <person name="Hambleton S."/>
        </authorList>
    </citation>
    <scope>NUCLEOTIDE SEQUENCE</scope>
    <source>
        <strain evidence="9">DAOMC 236416</strain>
    </source>
</reference>
<name>A0A177TAZ4_9BASI</name>
<gene>
    <name evidence="9" type="ORF">A4X13_0g2628</name>
</gene>
<dbReference type="EMBL" id="LWDF02000129">
    <property type="protein sequence ID" value="KAE8256452.1"/>
    <property type="molecule type" value="Genomic_DNA"/>
</dbReference>
<comment type="caution">
    <text evidence="9">The sequence shown here is derived from an EMBL/GenBank/DDBJ whole genome shotgun (WGS) entry which is preliminary data.</text>
</comment>
<comment type="subcellular location">
    <subcellularLocation>
        <location evidence="1">Cell membrane</location>
        <topology evidence="1">Multi-pass membrane protein</topology>
    </subcellularLocation>
</comment>
<organism evidence="9 10">
    <name type="scientific">Tilletia indica</name>
    <dbReference type="NCBI Taxonomy" id="43049"/>
    <lineage>
        <taxon>Eukaryota</taxon>
        <taxon>Fungi</taxon>
        <taxon>Dikarya</taxon>
        <taxon>Basidiomycota</taxon>
        <taxon>Ustilaginomycotina</taxon>
        <taxon>Exobasidiomycetes</taxon>
        <taxon>Tilletiales</taxon>
        <taxon>Tilletiaceae</taxon>
        <taxon>Tilletia</taxon>
    </lineage>
</organism>
<accession>A0A177TAZ4</accession>
<dbReference type="InterPro" id="IPR003370">
    <property type="entry name" value="Chromate_transpt"/>
</dbReference>
<feature type="transmembrane region" description="Helical" evidence="8">
    <location>
        <begin position="532"/>
        <end position="548"/>
    </location>
</feature>
<evidence type="ECO:0000256" key="6">
    <source>
        <dbReference type="ARBA" id="ARBA00023136"/>
    </source>
</evidence>
<evidence type="ECO:0000256" key="5">
    <source>
        <dbReference type="ARBA" id="ARBA00022989"/>
    </source>
</evidence>
<feature type="region of interest" description="Disordered" evidence="7">
    <location>
        <begin position="198"/>
        <end position="314"/>
    </location>
</feature>
<feature type="transmembrane region" description="Helical" evidence="8">
    <location>
        <begin position="329"/>
        <end position="348"/>
    </location>
</feature>
<keyword evidence="6 8" id="KW-0472">Membrane</keyword>
<feature type="compositionally biased region" description="Polar residues" evidence="7">
    <location>
        <begin position="249"/>
        <end position="259"/>
    </location>
</feature>
<dbReference type="Pfam" id="PF02417">
    <property type="entry name" value="Chromate_transp"/>
    <property type="match status" value="2"/>
</dbReference>
<feature type="transmembrane region" description="Helical" evidence="8">
    <location>
        <begin position="360"/>
        <end position="385"/>
    </location>
</feature>
<evidence type="ECO:0000256" key="1">
    <source>
        <dbReference type="ARBA" id="ARBA00004651"/>
    </source>
</evidence>
<feature type="transmembrane region" description="Helical" evidence="8">
    <location>
        <begin position="54"/>
        <end position="78"/>
    </location>
</feature>
<dbReference type="OrthoDB" id="2160638at2759"/>
<dbReference type="PANTHER" id="PTHR33567">
    <property type="entry name" value="CHROMATE ION TRANSPORTER (EUROFUNG)"/>
    <property type="match status" value="1"/>
</dbReference>
<protein>
    <recommendedName>
        <fullName evidence="11">Chromate transporter</fullName>
    </recommendedName>
</protein>
<keyword evidence="10" id="KW-1185">Reference proteome</keyword>
<evidence type="ECO:0000313" key="10">
    <source>
        <dbReference type="Proteomes" id="UP000077521"/>
    </source>
</evidence>
<dbReference type="AlphaFoldDB" id="A0A177TAZ4"/>
<evidence type="ECO:0000313" key="9">
    <source>
        <dbReference type="EMBL" id="KAE8256452.1"/>
    </source>
</evidence>
<feature type="transmembrane region" description="Helical" evidence="8">
    <location>
        <begin position="159"/>
        <end position="185"/>
    </location>
</feature>
<evidence type="ECO:0000256" key="3">
    <source>
        <dbReference type="ARBA" id="ARBA00022475"/>
    </source>
</evidence>